<feature type="region of interest" description="Disordered" evidence="1">
    <location>
        <begin position="73"/>
        <end position="92"/>
    </location>
</feature>
<sequence>MVRLRLLLHGNSYSHGNEGCHNFEEVSASLKRKPLREVIEAALADLLTIRKVGDFGADPVMVSRTDLAQYRINKKSNTTSTRQRNKIDASAL</sequence>
<evidence type="ECO:0000313" key="2">
    <source>
        <dbReference type="EMBL" id="KAK9710585.1"/>
    </source>
</evidence>
<evidence type="ECO:0000256" key="1">
    <source>
        <dbReference type="SAM" id="MobiDB-lite"/>
    </source>
</evidence>
<gene>
    <name evidence="2" type="ORF">QE152_g25932</name>
</gene>
<evidence type="ECO:0000313" key="3">
    <source>
        <dbReference type="Proteomes" id="UP001458880"/>
    </source>
</evidence>
<dbReference type="EMBL" id="JASPKY010000291">
    <property type="protein sequence ID" value="KAK9710585.1"/>
    <property type="molecule type" value="Genomic_DNA"/>
</dbReference>
<proteinExistence type="predicted"/>
<accession>A0AAW1JYV6</accession>
<dbReference type="Proteomes" id="UP001458880">
    <property type="component" value="Unassembled WGS sequence"/>
</dbReference>
<reference evidence="2 3" key="1">
    <citation type="journal article" date="2024" name="BMC Genomics">
        <title>De novo assembly and annotation of Popillia japonica's genome with initial clues to its potential as an invasive pest.</title>
        <authorList>
            <person name="Cucini C."/>
            <person name="Boschi S."/>
            <person name="Funari R."/>
            <person name="Cardaioli E."/>
            <person name="Iannotti N."/>
            <person name="Marturano G."/>
            <person name="Paoli F."/>
            <person name="Bruttini M."/>
            <person name="Carapelli A."/>
            <person name="Frati F."/>
            <person name="Nardi F."/>
        </authorList>
    </citation>
    <scope>NUCLEOTIDE SEQUENCE [LARGE SCALE GENOMIC DNA]</scope>
    <source>
        <strain evidence="2">DMR45628</strain>
    </source>
</reference>
<comment type="caution">
    <text evidence="2">The sequence shown here is derived from an EMBL/GenBank/DDBJ whole genome shotgun (WGS) entry which is preliminary data.</text>
</comment>
<keyword evidence="3" id="KW-1185">Reference proteome</keyword>
<dbReference type="AlphaFoldDB" id="A0AAW1JYV6"/>
<name>A0AAW1JYV6_POPJA</name>
<protein>
    <submittedName>
        <fullName evidence="2">Uncharacterized protein</fullName>
    </submittedName>
</protein>
<organism evidence="2 3">
    <name type="scientific">Popillia japonica</name>
    <name type="common">Japanese beetle</name>
    <dbReference type="NCBI Taxonomy" id="7064"/>
    <lineage>
        <taxon>Eukaryota</taxon>
        <taxon>Metazoa</taxon>
        <taxon>Ecdysozoa</taxon>
        <taxon>Arthropoda</taxon>
        <taxon>Hexapoda</taxon>
        <taxon>Insecta</taxon>
        <taxon>Pterygota</taxon>
        <taxon>Neoptera</taxon>
        <taxon>Endopterygota</taxon>
        <taxon>Coleoptera</taxon>
        <taxon>Polyphaga</taxon>
        <taxon>Scarabaeiformia</taxon>
        <taxon>Scarabaeidae</taxon>
        <taxon>Rutelinae</taxon>
        <taxon>Popillia</taxon>
    </lineage>
</organism>